<reference evidence="2" key="1">
    <citation type="journal article" date="2019" name="Int. J. Syst. Evol. Microbiol.">
        <title>The Global Catalogue of Microorganisms (GCM) 10K type strain sequencing project: providing services to taxonomists for standard genome sequencing and annotation.</title>
        <authorList>
            <consortium name="The Broad Institute Genomics Platform"/>
            <consortium name="The Broad Institute Genome Sequencing Center for Infectious Disease"/>
            <person name="Wu L."/>
            <person name="Ma J."/>
        </authorList>
    </citation>
    <scope>NUCLEOTIDE SEQUENCE [LARGE SCALE GENOMIC DNA]</scope>
    <source>
        <strain evidence="2">KCTC 52366</strain>
    </source>
</reference>
<comment type="caution">
    <text evidence="1">The sequence shown here is derived from an EMBL/GenBank/DDBJ whole genome shotgun (WGS) entry which is preliminary data.</text>
</comment>
<accession>A0ABV7GWL6</accession>
<evidence type="ECO:0000313" key="1">
    <source>
        <dbReference type="EMBL" id="MFC3144610.1"/>
    </source>
</evidence>
<dbReference type="InterPro" id="IPR003772">
    <property type="entry name" value="YceD"/>
</dbReference>
<dbReference type="EMBL" id="JBHRTB010000010">
    <property type="protein sequence ID" value="MFC3144610.1"/>
    <property type="molecule type" value="Genomic_DNA"/>
</dbReference>
<sequence length="184" mass="19969">MDERDATTKIRLAALRSGGVHDFRLEPDAEVRAEIAGELDLLGLKKLRLEGRLVPEGKSDWRLDAMLGATVVQPCVATLAPVTTRIDAEVARSYVAEPPEMPEAEEAEIPEDDTIEPLPAVLDLQALMIEALALNLPMYPRAEGAAPVEETFAEDGVEPIREEETKPFAGLAALRAQMKDDGEG</sequence>
<protein>
    <submittedName>
        <fullName evidence="1">YceD family protein</fullName>
    </submittedName>
</protein>
<dbReference type="Pfam" id="PF02620">
    <property type="entry name" value="YceD"/>
    <property type="match status" value="1"/>
</dbReference>
<dbReference type="Proteomes" id="UP001595632">
    <property type="component" value="Unassembled WGS sequence"/>
</dbReference>
<dbReference type="RefSeq" id="WP_275633690.1">
    <property type="nucleotide sequence ID" value="NZ_JARGYD010000006.1"/>
</dbReference>
<gene>
    <name evidence="1" type="ORF">ACFOGP_17940</name>
</gene>
<proteinExistence type="predicted"/>
<organism evidence="1 2">
    <name type="scientific">Psychromarinibacter halotolerans</name>
    <dbReference type="NCBI Taxonomy" id="1775175"/>
    <lineage>
        <taxon>Bacteria</taxon>
        <taxon>Pseudomonadati</taxon>
        <taxon>Pseudomonadota</taxon>
        <taxon>Alphaproteobacteria</taxon>
        <taxon>Rhodobacterales</taxon>
        <taxon>Paracoccaceae</taxon>
        <taxon>Psychromarinibacter</taxon>
    </lineage>
</organism>
<keyword evidence="2" id="KW-1185">Reference proteome</keyword>
<evidence type="ECO:0000313" key="2">
    <source>
        <dbReference type="Proteomes" id="UP001595632"/>
    </source>
</evidence>
<name>A0ABV7GWL6_9RHOB</name>